<keyword evidence="3" id="KW-1003">Cell membrane</keyword>
<evidence type="ECO:0000256" key="2">
    <source>
        <dbReference type="ARBA" id="ARBA00005801"/>
    </source>
</evidence>
<keyword evidence="4 7" id="KW-0812">Transmembrane</keyword>
<comment type="subcellular location">
    <subcellularLocation>
        <location evidence="1">Cell membrane</location>
        <topology evidence="1">Multi-pass membrane protein</topology>
    </subcellularLocation>
</comment>
<keyword evidence="5 7" id="KW-1133">Transmembrane helix</keyword>
<dbReference type="Pfam" id="PF01478">
    <property type="entry name" value="Peptidase_A24"/>
    <property type="match status" value="1"/>
</dbReference>
<feature type="transmembrane region" description="Helical" evidence="7">
    <location>
        <begin position="121"/>
        <end position="139"/>
    </location>
</feature>
<dbReference type="Proteomes" id="UP000509459">
    <property type="component" value="Chromosome"/>
</dbReference>
<evidence type="ECO:0000256" key="1">
    <source>
        <dbReference type="ARBA" id="ARBA00004651"/>
    </source>
</evidence>
<keyword evidence="6 7" id="KW-0472">Membrane</keyword>
<feature type="transmembrane region" description="Helical" evidence="7">
    <location>
        <begin position="221"/>
        <end position="239"/>
    </location>
</feature>
<organism evidence="10 11">
    <name type="scientific">Streptococcus sanguinis</name>
    <dbReference type="NCBI Taxonomy" id="1305"/>
    <lineage>
        <taxon>Bacteria</taxon>
        <taxon>Bacillati</taxon>
        <taxon>Bacillota</taxon>
        <taxon>Bacilli</taxon>
        <taxon>Lactobacillales</taxon>
        <taxon>Streptococcaceae</taxon>
        <taxon>Streptococcus</taxon>
    </lineage>
</organism>
<gene>
    <name evidence="10" type="ORF">FOC72_10720</name>
</gene>
<dbReference type="RefSeq" id="WP_002894169.1">
    <property type="nucleotide sequence ID" value="NZ_CP054570.1"/>
</dbReference>
<dbReference type="EMBL" id="CP054570">
    <property type="protein sequence ID" value="QKQ44983.1"/>
    <property type="molecule type" value="Genomic_DNA"/>
</dbReference>
<name>A0A8B6N116_STRSA</name>
<evidence type="ECO:0000256" key="3">
    <source>
        <dbReference type="ARBA" id="ARBA00022475"/>
    </source>
</evidence>
<evidence type="ECO:0000313" key="11">
    <source>
        <dbReference type="Proteomes" id="UP000509459"/>
    </source>
</evidence>
<evidence type="ECO:0000256" key="4">
    <source>
        <dbReference type="ARBA" id="ARBA00022692"/>
    </source>
</evidence>
<comment type="similarity">
    <text evidence="2">Belongs to the peptidase A24 family.</text>
</comment>
<dbReference type="Gene3D" id="1.20.120.1220">
    <property type="match status" value="1"/>
</dbReference>
<evidence type="ECO:0000256" key="6">
    <source>
        <dbReference type="ARBA" id="ARBA00023136"/>
    </source>
</evidence>
<dbReference type="PANTHER" id="PTHR30487">
    <property type="entry name" value="TYPE 4 PREPILIN-LIKE PROTEINS LEADER PEPTIDE-PROCESSING ENZYME"/>
    <property type="match status" value="1"/>
</dbReference>
<evidence type="ECO:0000259" key="8">
    <source>
        <dbReference type="Pfam" id="PF01478"/>
    </source>
</evidence>
<accession>A0A8B6N116</accession>
<dbReference type="GO" id="GO:0006465">
    <property type="term" value="P:signal peptide processing"/>
    <property type="evidence" value="ECO:0007669"/>
    <property type="project" value="TreeGrafter"/>
</dbReference>
<feature type="transmembrane region" description="Helical" evidence="7">
    <location>
        <begin position="251"/>
        <end position="268"/>
    </location>
</feature>
<dbReference type="GO" id="GO:0005886">
    <property type="term" value="C:plasma membrane"/>
    <property type="evidence" value="ECO:0007669"/>
    <property type="project" value="UniProtKB-SubCell"/>
</dbReference>
<protein>
    <submittedName>
        <fullName evidence="10">Prepilin peptidase</fullName>
    </submittedName>
</protein>
<evidence type="ECO:0000259" key="9">
    <source>
        <dbReference type="Pfam" id="PF06750"/>
    </source>
</evidence>
<feature type="domain" description="Prepilin type IV endopeptidase peptidase" evidence="8">
    <location>
        <begin position="127"/>
        <end position="234"/>
    </location>
</feature>
<feature type="transmembrane region" description="Helical" evidence="7">
    <location>
        <begin position="96"/>
        <end position="115"/>
    </location>
</feature>
<evidence type="ECO:0000256" key="7">
    <source>
        <dbReference type="SAM" id="Phobius"/>
    </source>
</evidence>
<dbReference type="Pfam" id="PF06750">
    <property type="entry name" value="A24_N_bact"/>
    <property type="match status" value="1"/>
</dbReference>
<evidence type="ECO:0000256" key="5">
    <source>
        <dbReference type="ARBA" id="ARBA00022989"/>
    </source>
</evidence>
<dbReference type="PANTHER" id="PTHR30487:SF0">
    <property type="entry name" value="PREPILIN LEADER PEPTIDASE_N-METHYLTRANSFERASE-RELATED"/>
    <property type="match status" value="1"/>
</dbReference>
<sequence length="270" mass="30206">MILKGSRSLTLSPEIFKEYKKGKIMIASLVFILGVVFGSFFNVVIYRVPLEKSIAKGRSMCPSCGHVLTSVELIPVVSIIMQGFKCKHCKEPISPRYLIVELLTGLLWLASYLIFQDQGPWMVVSACLLVSLCLIIGYIDFDTQYISDSVLLVFWLGRMAVTFFTSEFNWELLLSLLVGAGLYSLIYFGAKAYYKKEAFGMGDILYLAALSSWFSPLNTLILGYGSFFVAGAILLIATIFKKFKFKLKEEVPFGPAMSIMAVILYFWGGI</sequence>
<dbReference type="GO" id="GO:0004190">
    <property type="term" value="F:aspartic-type endopeptidase activity"/>
    <property type="evidence" value="ECO:0007669"/>
    <property type="project" value="InterPro"/>
</dbReference>
<dbReference type="AlphaFoldDB" id="A0A8B6N116"/>
<feature type="domain" description="Prepilin peptidase A24 N-terminal" evidence="9">
    <location>
        <begin position="32"/>
        <end position="114"/>
    </location>
</feature>
<feature type="transmembrane region" description="Helical" evidence="7">
    <location>
        <begin position="172"/>
        <end position="190"/>
    </location>
</feature>
<dbReference type="InterPro" id="IPR050882">
    <property type="entry name" value="Prepilin_peptidase/N-MTase"/>
</dbReference>
<dbReference type="InterPro" id="IPR000045">
    <property type="entry name" value="Prepilin_IV_endopep_pep"/>
</dbReference>
<reference evidence="10 11" key="1">
    <citation type="submission" date="2020-05" db="EMBL/GenBank/DDBJ databases">
        <title>FDA dAtabase for Regulatory Grade micrObial Sequences (FDA-ARGOS): Supporting development and validation of Infectious Disease Dx tests.</title>
        <authorList>
            <person name="Bojja K."/>
            <person name="Kessler A."/>
            <person name="Tallon L."/>
            <person name="Sadzewicz L."/>
            <person name="Zhao X."/>
            <person name="Vavikolanu K."/>
            <person name="Mehta A."/>
            <person name="Aluvathingal J."/>
            <person name="Nadendla S."/>
            <person name="Myers T."/>
            <person name="Yan Y."/>
            <person name="Sichtig H."/>
        </authorList>
    </citation>
    <scope>NUCLEOTIDE SEQUENCE [LARGE SCALE GENOMIC DNA]</scope>
    <source>
        <strain evidence="10 11">FDAARGOS_770</strain>
    </source>
</reference>
<dbReference type="InterPro" id="IPR010627">
    <property type="entry name" value="Prepilin_pept_A24_N"/>
</dbReference>
<evidence type="ECO:0000313" key="10">
    <source>
        <dbReference type="EMBL" id="QKQ44983.1"/>
    </source>
</evidence>
<feature type="transmembrane region" description="Helical" evidence="7">
    <location>
        <begin position="24"/>
        <end position="45"/>
    </location>
</feature>
<proteinExistence type="inferred from homology"/>